<dbReference type="EMBL" id="LAZR01030877">
    <property type="protein sequence ID" value="KKL55322.1"/>
    <property type="molecule type" value="Genomic_DNA"/>
</dbReference>
<feature type="non-terminal residue" evidence="1">
    <location>
        <position position="1"/>
    </location>
</feature>
<comment type="caution">
    <text evidence="1">The sequence shown here is derived from an EMBL/GenBank/DDBJ whole genome shotgun (WGS) entry which is preliminary data.</text>
</comment>
<organism evidence="1">
    <name type="scientific">marine sediment metagenome</name>
    <dbReference type="NCBI Taxonomy" id="412755"/>
    <lineage>
        <taxon>unclassified sequences</taxon>
        <taxon>metagenomes</taxon>
        <taxon>ecological metagenomes</taxon>
    </lineage>
</organism>
<protein>
    <recommendedName>
        <fullName evidence="2">ParA family protein</fullName>
    </recommendedName>
</protein>
<dbReference type="AlphaFoldDB" id="A0A0F9FW24"/>
<reference evidence="1" key="1">
    <citation type="journal article" date="2015" name="Nature">
        <title>Complex archaea that bridge the gap between prokaryotes and eukaryotes.</title>
        <authorList>
            <person name="Spang A."/>
            <person name="Saw J.H."/>
            <person name="Jorgensen S.L."/>
            <person name="Zaremba-Niedzwiedzka K."/>
            <person name="Martijn J."/>
            <person name="Lind A.E."/>
            <person name="van Eijk R."/>
            <person name="Schleper C."/>
            <person name="Guy L."/>
            <person name="Ettema T.J."/>
        </authorList>
    </citation>
    <scope>NUCLEOTIDE SEQUENCE</scope>
</reference>
<evidence type="ECO:0000313" key="1">
    <source>
        <dbReference type="EMBL" id="KKL55322.1"/>
    </source>
</evidence>
<evidence type="ECO:0008006" key="2">
    <source>
        <dbReference type="Google" id="ProtNLM"/>
    </source>
</evidence>
<sequence>ALEYDLLLIDGPHPESRAGLLDNLYLFKDDVPMVFDDVRREPGLALMEAVSDKLGRPCEIPCEGREMFGVIE</sequence>
<accession>A0A0F9FW24</accession>
<proteinExistence type="predicted"/>
<gene>
    <name evidence="1" type="ORF">LCGC14_2256530</name>
</gene>
<name>A0A0F9FW24_9ZZZZ</name>